<dbReference type="RefSeq" id="WP_025699639.1">
    <property type="nucleotide sequence ID" value="NZ_JAUSUY010000041.1"/>
</dbReference>
<proteinExistence type="predicted"/>
<comment type="caution">
    <text evidence="1">The sequence shown here is derived from an EMBL/GenBank/DDBJ whole genome shotgun (WGS) entry which is preliminary data.</text>
</comment>
<dbReference type="Proteomes" id="UP001248709">
    <property type="component" value="Unassembled WGS sequence"/>
</dbReference>
<dbReference type="EMBL" id="JAUSUY010000041">
    <property type="protein sequence ID" value="MDT3429200.1"/>
    <property type="molecule type" value="Genomic_DNA"/>
</dbReference>
<name>A0ABU3HEQ5_9BACL</name>
<gene>
    <name evidence="1" type="ORF">J2Z22_004801</name>
</gene>
<organism evidence="1 2">
    <name type="scientific">Paenibacillus forsythiae</name>
    <dbReference type="NCBI Taxonomy" id="365616"/>
    <lineage>
        <taxon>Bacteria</taxon>
        <taxon>Bacillati</taxon>
        <taxon>Bacillota</taxon>
        <taxon>Bacilli</taxon>
        <taxon>Bacillales</taxon>
        <taxon>Paenibacillaceae</taxon>
        <taxon>Paenibacillus</taxon>
    </lineage>
</organism>
<sequence>MAYQISQEGKNMYRSAISFRKETALELGLTDFAAHNRMKTDHLCWAAAFYNEENHPISM</sequence>
<protein>
    <submittedName>
        <fullName evidence="1">Uncharacterized protein</fullName>
    </submittedName>
</protein>
<reference evidence="1 2" key="1">
    <citation type="submission" date="2023-07" db="EMBL/GenBank/DDBJ databases">
        <title>Genomic Encyclopedia of Type Strains, Phase IV (KMG-IV): sequencing the most valuable type-strain genomes for metagenomic binning, comparative biology and taxonomic classification.</title>
        <authorList>
            <person name="Goeker M."/>
        </authorList>
    </citation>
    <scope>NUCLEOTIDE SEQUENCE [LARGE SCALE GENOMIC DNA]</scope>
    <source>
        <strain evidence="1 2">T98</strain>
    </source>
</reference>
<evidence type="ECO:0000313" key="2">
    <source>
        <dbReference type="Proteomes" id="UP001248709"/>
    </source>
</evidence>
<evidence type="ECO:0000313" key="1">
    <source>
        <dbReference type="EMBL" id="MDT3429200.1"/>
    </source>
</evidence>
<accession>A0ABU3HEQ5</accession>
<keyword evidence="2" id="KW-1185">Reference proteome</keyword>